<keyword evidence="2" id="KW-0808">Transferase</keyword>
<dbReference type="SUPFAM" id="SSF53335">
    <property type="entry name" value="S-adenosyl-L-methionine-dependent methyltransferases"/>
    <property type="match status" value="1"/>
</dbReference>
<dbReference type="RefSeq" id="WP_184254899.1">
    <property type="nucleotide sequence ID" value="NZ_JACHIO010000007.1"/>
</dbReference>
<sequence length="274" mass="30377">MIASPLSTTVHAAGAAFDRLAPVYDDKFTDTLIGRAQRSSVWKILLETFHAGDNILELNCGTGEDALFLAQHDISVMSCDASQDMITHAEQRLKAQSVPLPVVFCHLPTERIKEFAPARRFDGVFSNFSGLNCIKDLAPVAASLAPLVKDGDRLLLCFSTRVCLTEIFYYLALGQKKKAFRRLSGHTQATIDGVSLDVYYPSLKQILRSFSPHFRLRSTTGIGVAVPPSYLEPWARNHPTAFRLLCRLESLLARVPLLRSTGDHVLLCFEKVSQ</sequence>
<dbReference type="EMBL" id="JACHIO010000007">
    <property type="protein sequence ID" value="MBB5063598.1"/>
    <property type="molecule type" value="Genomic_DNA"/>
</dbReference>
<gene>
    <name evidence="2" type="ORF">HDF15_001943</name>
</gene>
<proteinExistence type="predicted"/>
<evidence type="ECO:0000313" key="2">
    <source>
        <dbReference type="EMBL" id="MBB5063598.1"/>
    </source>
</evidence>
<organism evidence="2 3">
    <name type="scientific">Granulicella mallensis</name>
    <dbReference type="NCBI Taxonomy" id="940614"/>
    <lineage>
        <taxon>Bacteria</taxon>
        <taxon>Pseudomonadati</taxon>
        <taxon>Acidobacteriota</taxon>
        <taxon>Terriglobia</taxon>
        <taxon>Terriglobales</taxon>
        <taxon>Acidobacteriaceae</taxon>
        <taxon>Granulicella</taxon>
    </lineage>
</organism>
<protein>
    <submittedName>
        <fullName evidence="2">Ubiquinone/menaquinone biosynthesis C-methylase UbiE</fullName>
    </submittedName>
</protein>
<name>A0A7W7ZPU7_9BACT</name>
<evidence type="ECO:0000259" key="1">
    <source>
        <dbReference type="Pfam" id="PF13649"/>
    </source>
</evidence>
<comment type="caution">
    <text evidence="2">The sequence shown here is derived from an EMBL/GenBank/DDBJ whole genome shotgun (WGS) entry which is preliminary data.</text>
</comment>
<dbReference type="CDD" id="cd02440">
    <property type="entry name" value="AdoMet_MTases"/>
    <property type="match status" value="1"/>
</dbReference>
<dbReference type="GO" id="GO:0032259">
    <property type="term" value="P:methylation"/>
    <property type="evidence" value="ECO:0007669"/>
    <property type="project" value="UniProtKB-KW"/>
</dbReference>
<feature type="domain" description="Methyltransferase" evidence="1">
    <location>
        <begin position="55"/>
        <end position="150"/>
    </location>
</feature>
<dbReference type="GO" id="GO:0008168">
    <property type="term" value="F:methyltransferase activity"/>
    <property type="evidence" value="ECO:0007669"/>
    <property type="project" value="UniProtKB-KW"/>
</dbReference>
<dbReference type="InterPro" id="IPR041698">
    <property type="entry name" value="Methyltransf_25"/>
</dbReference>
<keyword evidence="2" id="KW-0489">Methyltransferase</keyword>
<dbReference type="AlphaFoldDB" id="A0A7W7ZPU7"/>
<evidence type="ECO:0000313" key="3">
    <source>
        <dbReference type="Proteomes" id="UP000584867"/>
    </source>
</evidence>
<dbReference type="Gene3D" id="3.40.50.150">
    <property type="entry name" value="Vaccinia Virus protein VP39"/>
    <property type="match status" value="1"/>
</dbReference>
<dbReference type="Proteomes" id="UP000584867">
    <property type="component" value="Unassembled WGS sequence"/>
</dbReference>
<dbReference type="Pfam" id="PF13649">
    <property type="entry name" value="Methyltransf_25"/>
    <property type="match status" value="1"/>
</dbReference>
<keyword evidence="2" id="KW-0830">Ubiquinone</keyword>
<accession>A0A7W7ZPU7</accession>
<dbReference type="InterPro" id="IPR029063">
    <property type="entry name" value="SAM-dependent_MTases_sf"/>
</dbReference>
<reference evidence="2 3" key="1">
    <citation type="submission" date="2020-08" db="EMBL/GenBank/DDBJ databases">
        <title>Genomic Encyclopedia of Type Strains, Phase IV (KMG-V): Genome sequencing to study the core and pangenomes of soil and plant-associated prokaryotes.</title>
        <authorList>
            <person name="Whitman W."/>
        </authorList>
    </citation>
    <scope>NUCLEOTIDE SEQUENCE [LARGE SCALE GENOMIC DNA]</scope>
    <source>
        <strain evidence="2 3">X5P3</strain>
    </source>
</reference>